<dbReference type="PANTHER" id="PTHR44129">
    <property type="entry name" value="WD REPEAT-CONTAINING PROTEIN POP1"/>
    <property type="match status" value="1"/>
</dbReference>
<dbReference type="PRINTS" id="PR00320">
    <property type="entry name" value="GPROTEINBRPT"/>
</dbReference>
<keyword evidence="6" id="KW-1185">Reference proteome</keyword>
<dbReference type="InterPro" id="IPR015943">
    <property type="entry name" value="WD40/YVTN_repeat-like_dom_sf"/>
</dbReference>
<dbReference type="PROSITE" id="PS50294">
    <property type="entry name" value="WD_REPEATS_REGION"/>
    <property type="match status" value="5"/>
</dbReference>
<dbReference type="AlphaFoldDB" id="A0AAD6YJK5"/>
<dbReference type="Pfam" id="PF24883">
    <property type="entry name" value="NPHP3_N"/>
    <property type="match status" value="1"/>
</dbReference>
<dbReference type="CDD" id="cd00200">
    <property type="entry name" value="WD40"/>
    <property type="match status" value="2"/>
</dbReference>
<feature type="domain" description="NACHT" evidence="4">
    <location>
        <begin position="69"/>
        <end position="215"/>
    </location>
</feature>
<comment type="caution">
    <text evidence="5">The sequence shown here is derived from an EMBL/GenBank/DDBJ whole genome shotgun (WGS) entry which is preliminary data.</text>
</comment>
<feature type="repeat" description="WD" evidence="3">
    <location>
        <begin position="733"/>
        <end position="774"/>
    </location>
</feature>
<feature type="repeat" description="WD" evidence="3">
    <location>
        <begin position="858"/>
        <end position="890"/>
    </location>
</feature>
<dbReference type="InterPro" id="IPR001680">
    <property type="entry name" value="WD40_rpt"/>
</dbReference>
<dbReference type="InterPro" id="IPR036322">
    <property type="entry name" value="WD40_repeat_dom_sf"/>
</dbReference>
<dbReference type="Pfam" id="PF00400">
    <property type="entry name" value="WD40"/>
    <property type="match status" value="5"/>
</dbReference>
<dbReference type="InterPro" id="IPR020472">
    <property type="entry name" value="WD40_PAC1"/>
</dbReference>
<dbReference type="InterPro" id="IPR019775">
    <property type="entry name" value="WD40_repeat_CS"/>
</dbReference>
<dbReference type="Gene3D" id="3.40.50.300">
    <property type="entry name" value="P-loop containing nucleotide triphosphate hydrolases"/>
    <property type="match status" value="1"/>
</dbReference>
<sequence length="1144" mass="126278">MSRPCTIDVRSCATEILLINLTGHLDVLQSLRPVAESRYDSVRGGCIEGTRVGILAQLLAWATDPDSQPVYWMSGMAGAGKTSIARSFASLLASQRVNRLGGSFFCSRASVSRSQVHRIFPTLVHHLARRDQSYSDSVVKILEADHEESVLVWPLKMQFLKLIVGPSTDISAIQGPLVFVIDALDECSDARSVRDFLGALVHPIHDLKIFITSRPERHIQSIFSSEIQQARRLRLHDIETSIVAADIEKYLSFELLPVAQRLNAVRWPSPIDLARLVERTGQLFLFAFTAVQYLSVDDLSDGDTNLRLRKLLSDPAVDGATPLQTATMDSLYTQIFETAYAEKEPNEVFTMRLALDTIICLREPLTFAELSVLVDVTAKDLQTVLGAFRSVIDVPASFEVPVTFFHSSFSEYVQSSTRSGAYAMDTAAVNANMGLMCIQSMNTMLHQNMCGVEDKATMSEIAKADIRAGVPAALRYACMHWVAHLVLSSPSEAGNIRNALWSFAQGHLLHWLECLILGDQFHLALNLLDQVIQSVMVCKQLPEIVQIMDEARYMVPQVAPFAQHWPLQLYSSAWEWLPKTSRLRKICAQGPGHVVCGLDQRLVKKPPQTHPDPCSCVTFSPDGLYIISAYSGHVIALWDLRERSIPKTFGGQHGWIISLAFSPDGRRIACGYHNHTINVWIVDTQCVERTLVGHTSVVLCTRFSPNGSQIVSGSNDKTIRIWSMENGEMKLKLEGHEAWVMSVAFSPDGAKIVSGSGDGTVKIWDATSGDELSTFVGHSGPIYCVVFSPDGSRVASGSDDHTIRIWSIFPDVPPRILVGHSGGVLTLSFSADGSQICSGSEDNSLRIWDFKNGETSHAKQMTNRVHSVDFCRDGSNYLVSASDDRRLQVWYGPDWDCVWNAYGMHSDSVESLTFSLDGELVASGSFDKSIRIWRVETGSTEILLQGHTKSVTILAFSPNRLYLASGSRHEYNVRVWNLGTKKSTHLVSLADSGHPSCLKFSPDGHLLFCGTYDGYIAILNMETAEVRVFKLDSSYLQSVAVSPDGLSIAGGFGGAVAIFNMKGEKKQAFKNTRRLNDVAASLAFSPDGQKLICGLSGYWRTSGSIDIWDMTTGSLEEMSEVGFSTNCIYFLFLPLTTCPFRKFI</sequence>
<dbReference type="PROSITE" id="PS50837">
    <property type="entry name" value="NACHT"/>
    <property type="match status" value="1"/>
</dbReference>
<reference evidence="5" key="1">
    <citation type="submission" date="2023-03" db="EMBL/GenBank/DDBJ databases">
        <title>Massive genome expansion in bonnet fungi (Mycena s.s.) driven by repeated elements and novel gene families across ecological guilds.</title>
        <authorList>
            <consortium name="Lawrence Berkeley National Laboratory"/>
            <person name="Harder C.B."/>
            <person name="Miyauchi S."/>
            <person name="Viragh M."/>
            <person name="Kuo A."/>
            <person name="Thoen E."/>
            <person name="Andreopoulos B."/>
            <person name="Lu D."/>
            <person name="Skrede I."/>
            <person name="Drula E."/>
            <person name="Henrissat B."/>
            <person name="Morin E."/>
            <person name="Kohler A."/>
            <person name="Barry K."/>
            <person name="LaButti K."/>
            <person name="Morin E."/>
            <person name="Salamov A."/>
            <person name="Lipzen A."/>
            <person name="Mereny Z."/>
            <person name="Hegedus B."/>
            <person name="Baldrian P."/>
            <person name="Stursova M."/>
            <person name="Weitz H."/>
            <person name="Taylor A."/>
            <person name="Grigoriev I.V."/>
            <person name="Nagy L.G."/>
            <person name="Martin F."/>
            <person name="Kauserud H."/>
        </authorList>
    </citation>
    <scope>NUCLEOTIDE SEQUENCE</scope>
    <source>
        <strain evidence="5">9144</strain>
    </source>
</reference>
<evidence type="ECO:0000259" key="4">
    <source>
        <dbReference type="PROSITE" id="PS50837"/>
    </source>
</evidence>
<evidence type="ECO:0000256" key="3">
    <source>
        <dbReference type="PROSITE-ProRule" id="PRU00221"/>
    </source>
</evidence>
<feature type="repeat" description="WD" evidence="3">
    <location>
        <begin position="944"/>
        <end position="986"/>
    </location>
</feature>
<dbReference type="PROSITE" id="PS50082">
    <property type="entry name" value="WD_REPEATS_2"/>
    <property type="match status" value="9"/>
</dbReference>
<organism evidence="5 6">
    <name type="scientific">Mycena pura</name>
    <dbReference type="NCBI Taxonomy" id="153505"/>
    <lineage>
        <taxon>Eukaryota</taxon>
        <taxon>Fungi</taxon>
        <taxon>Dikarya</taxon>
        <taxon>Basidiomycota</taxon>
        <taxon>Agaricomycotina</taxon>
        <taxon>Agaricomycetes</taxon>
        <taxon>Agaricomycetidae</taxon>
        <taxon>Agaricales</taxon>
        <taxon>Marasmiineae</taxon>
        <taxon>Mycenaceae</taxon>
        <taxon>Mycena</taxon>
    </lineage>
</organism>
<evidence type="ECO:0000256" key="2">
    <source>
        <dbReference type="ARBA" id="ARBA00022737"/>
    </source>
</evidence>
<keyword evidence="2" id="KW-0677">Repeat</keyword>
<dbReference type="EMBL" id="JARJCW010000017">
    <property type="protein sequence ID" value="KAJ7215608.1"/>
    <property type="molecule type" value="Genomic_DNA"/>
</dbReference>
<protein>
    <submittedName>
        <fullName evidence="5">WD40-repeat-containing domain protein</fullName>
    </submittedName>
</protein>
<feature type="repeat" description="WD" evidence="3">
    <location>
        <begin position="649"/>
        <end position="680"/>
    </location>
</feature>
<dbReference type="Proteomes" id="UP001219525">
    <property type="component" value="Unassembled WGS sequence"/>
</dbReference>
<accession>A0AAD6YJK5</accession>
<keyword evidence="1 3" id="KW-0853">WD repeat</keyword>
<dbReference type="Gene3D" id="2.130.10.10">
    <property type="entry name" value="YVTN repeat-like/Quinoprotein amine dehydrogenase"/>
    <property type="match status" value="4"/>
</dbReference>
<name>A0AAD6YJK5_9AGAR</name>
<feature type="repeat" description="WD" evidence="3">
    <location>
        <begin position="691"/>
        <end position="732"/>
    </location>
</feature>
<dbReference type="InterPro" id="IPR056884">
    <property type="entry name" value="NPHP3-like_N"/>
</dbReference>
<dbReference type="SMART" id="SM00320">
    <property type="entry name" value="WD40"/>
    <property type="match status" value="11"/>
</dbReference>
<dbReference type="PROSITE" id="PS00678">
    <property type="entry name" value="WD_REPEATS_1"/>
    <property type="match status" value="2"/>
</dbReference>
<evidence type="ECO:0000313" key="6">
    <source>
        <dbReference type="Proteomes" id="UP001219525"/>
    </source>
</evidence>
<dbReference type="InterPro" id="IPR050349">
    <property type="entry name" value="WD_LIS1/nudF_dynein_reg"/>
</dbReference>
<dbReference type="SUPFAM" id="SSF52540">
    <property type="entry name" value="P-loop containing nucleoside triphosphate hydrolases"/>
    <property type="match status" value="1"/>
</dbReference>
<feature type="repeat" description="WD" evidence="3">
    <location>
        <begin position="607"/>
        <end position="648"/>
    </location>
</feature>
<evidence type="ECO:0000313" key="5">
    <source>
        <dbReference type="EMBL" id="KAJ7215608.1"/>
    </source>
</evidence>
<dbReference type="InterPro" id="IPR027417">
    <property type="entry name" value="P-loop_NTPase"/>
</dbReference>
<dbReference type="Pfam" id="PF25173">
    <property type="entry name" value="Beta-prop_WDR3_1st"/>
    <property type="match status" value="1"/>
</dbReference>
<proteinExistence type="predicted"/>
<dbReference type="InterPro" id="IPR007111">
    <property type="entry name" value="NACHT_NTPase"/>
</dbReference>
<evidence type="ECO:0000256" key="1">
    <source>
        <dbReference type="ARBA" id="ARBA00022574"/>
    </source>
</evidence>
<feature type="repeat" description="WD" evidence="3">
    <location>
        <begin position="775"/>
        <end position="808"/>
    </location>
</feature>
<feature type="repeat" description="WD" evidence="3">
    <location>
        <begin position="817"/>
        <end position="858"/>
    </location>
</feature>
<dbReference type="SUPFAM" id="SSF50978">
    <property type="entry name" value="WD40 repeat-like"/>
    <property type="match status" value="2"/>
</dbReference>
<feature type="repeat" description="WD" evidence="3">
    <location>
        <begin position="902"/>
        <end position="943"/>
    </location>
</feature>
<gene>
    <name evidence="5" type="ORF">GGX14DRAFT_359617</name>
</gene>